<dbReference type="GO" id="GO:0051287">
    <property type="term" value="F:NAD binding"/>
    <property type="evidence" value="ECO:0007669"/>
    <property type="project" value="InterPro"/>
</dbReference>
<dbReference type="EMBL" id="CP000804">
    <property type="protein sequence ID" value="ABU59242.1"/>
    <property type="molecule type" value="Genomic_DNA"/>
</dbReference>
<dbReference type="CDD" id="cd18130">
    <property type="entry name" value="ASADH_C_arch_fung_like"/>
    <property type="match status" value="1"/>
</dbReference>
<dbReference type="eggNOG" id="COG0136">
    <property type="taxonomic scope" value="Bacteria"/>
</dbReference>
<dbReference type="OrthoDB" id="9805684at2"/>
<dbReference type="Pfam" id="PF01118">
    <property type="entry name" value="Semialdhyde_dh"/>
    <property type="match status" value="1"/>
</dbReference>
<dbReference type="Gene3D" id="3.40.50.720">
    <property type="entry name" value="NAD(P)-binding Rossmann-like Domain"/>
    <property type="match status" value="1"/>
</dbReference>
<keyword evidence="2" id="KW-0521">NADP</keyword>
<dbReference type="NCBIfam" id="NF006416">
    <property type="entry name" value="PRK08664.1"/>
    <property type="match status" value="1"/>
</dbReference>
<dbReference type="AlphaFoldDB" id="A7NNU8"/>
<dbReference type="GO" id="GO:0009088">
    <property type="term" value="P:threonine biosynthetic process"/>
    <property type="evidence" value="ECO:0007669"/>
    <property type="project" value="UniProtKB-ARBA"/>
</dbReference>
<evidence type="ECO:0000256" key="3">
    <source>
        <dbReference type="ARBA" id="ARBA00023002"/>
    </source>
</evidence>
<keyword evidence="3 6" id="KW-0560">Oxidoreductase</keyword>
<dbReference type="SMART" id="SM00859">
    <property type="entry name" value="Semialdhyde_dh"/>
    <property type="match status" value="1"/>
</dbReference>
<dbReference type="GO" id="GO:0004073">
    <property type="term" value="F:aspartate-semialdehyde dehydrogenase activity"/>
    <property type="evidence" value="ECO:0007669"/>
    <property type="project" value="UniProtKB-EC"/>
</dbReference>
<dbReference type="KEGG" id="rca:Rcas_3188"/>
<dbReference type="NCBIfam" id="TIGR00978">
    <property type="entry name" value="asd_EA"/>
    <property type="match status" value="1"/>
</dbReference>
<dbReference type="RefSeq" id="WP_012121666.1">
    <property type="nucleotide sequence ID" value="NC_009767.1"/>
</dbReference>
<dbReference type="InterPro" id="IPR036291">
    <property type="entry name" value="NAD(P)-bd_dom_sf"/>
</dbReference>
<dbReference type="GO" id="GO:0046983">
    <property type="term" value="F:protein dimerization activity"/>
    <property type="evidence" value="ECO:0007669"/>
    <property type="project" value="InterPro"/>
</dbReference>
<dbReference type="InterPro" id="IPR051823">
    <property type="entry name" value="ASADH-related"/>
</dbReference>
<dbReference type="InterPro" id="IPR000534">
    <property type="entry name" value="Semialdehyde_DH_NAD-bd"/>
</dbReference>
<dbReference type="STRING" id="383372.Rcas_3188"/>
<evidence type="ECO:0000256" key="2">
    <source>
        <dbReference type="ARBA" id="ARBA00022857"/>
    </source>
</evidence>
<evidence type="ECO:0000256" key="4">
    <source>
        <dbReference type="PIRSR" id="PIRSR000148-1"/>
    </source>
</evidence>
<evidence type="ECO:0000259" key="5">
    <source>
        <dbReference type="SMART" id="SM00859"/>
    </source>
</evidence>
<evidence type="ECO:0000313" key="6">
    <source>
        <dbReference type="EMBL" id="ABU59242.1"/>
    </source>
</evidence>
<reference evidence="6 7" key="1">
    <citation type="submission" date="2007-08" db="EMBL/GenBank/DDBJ databases">
        <title>Complete sequence of Roseiflexus castenholzii DSM 13941.</title>
        <authorList>
            <consortium name="US DOE Joint Genome Institute"/>
            <person name="Copeland A."/>
            <person name="Lucas S."/>
            <person name="Lapidus A."/>
            <person name="Barry K."/>
            <person name="Glavina del Rio T."/>
            <person name="Dalin E."/>
            <person name="Tice H."/>
            <person name="Pitluck S."/>
            <person name="Thompson L.S."/>
            <person name="Brettin T."/>
            <person name="Bruce D."/>
            <person name="Detter J.C."/>
            <person name="Han C."/>
            <person name="Tapia R."/>
            <person name="Schmutz J."/>
            <person name="Larimer F."/>
            <person name="Land M."/>
            <person name="Hauser L."/>
            <person name="Kyrpides N."/>
            <person name="Mikhailova N."/>
            <person name="Bryant D.A."/>
            <person name="Hanada S."/>
            <person name="Tsukatani Y."/>
            <person name="Richardson P."/>
        </authorList>
    </citation>
    <scope>NUCLEOTIDE SEQUENCE [LARGE SCALE GENOMIC DNA]</scope>
    <source>
        <strain evidence="7">DSM 13941 / HLO8</strain>
    </source>
</reference>
<protein>
    <submittedName>
        <fullName evidence="6">Aspartate-semialdehyde dehydrogenase</fullName>
        <ecNumber evidence="6">1.2.1.11</ecNumber>
    </submittedName>
</protein>
<organism evidence="6 7">
    <name type="scientific">Roseiflexus castenholzii (strain DSM 13941 / HLO8)</name>
    <dbReference type="NCBI Taxonomy" id="383372"/>
    <lineage>
        <taxon>Bacteria</taxon>
        <taxon>Bacillati</taxon>
        <taxon>Chloroflexota</taxon>
        <taxon>Chloroflexia</taxon>
        <taxon>Chloroflexales</taxon>
        <taxon>Roseiflexineae</taxon>
        <taxon>Roseiflexaceae</taxon>
        <taxon>Roseiflexus</taxon>
    </lineage>
</organism>
<dbReference type="GO" id="GO:0009086">
    <property type="term" value="P:methionine biosynthetic process"/>
    <property type="evidence" value="ECO:0007669"/>
    <property type="project" value="TreeGrafter"/>
</dbReference>
<dbReference type="SUPFAM" id="SSF55347">
    <property type="entry name" value="Glyceraldehyde-3-phosphate dehydrogenase-like, C-terminal domain"/>
    <property type="match status" value="1"/>
</dbReference>
<dbReference type="SUPFAM" id="SSF51735">
    <property type="entry name" value="NAD(P)-binding Rossmann-fold domains"/>
    <property type="match status" value="1"/>
</dbReference>
<dbReference type="PANTHER" id="PTHR46718">
    <property type="entry name" value="ASPARTATE-SEMIALDEHYDE DEHYDROGENASE"/>
    <property type="match status" value="1"/>
</dbReference>
<dbReference type="CDD" id="cd02315">
    <property type="entry name" value="ScASADH_like_N"/>
    <property type="match status" value="1"/>
</dbReference>
<dbReference type="EC" id="1.2.1.11" evidence="6"/>
<dbReference type="PANTHER" id="PTHR46718:SF1">
    <property type="entry name" value="ASPARTATE-SEMIALDEHYDE DEHYDROGENASE"/>
    <property type="match status" value="1"/>
</dbReference>
<gene>
    <name evidence="6" type="ordered locus">Rcas_3188</name>
</gene>
<accession>A7NNU8</accession>
<dbReference type="Pfam" id="PF02774">
    <property type="entry name" value="Semialdhyde_dhC"/>
    <property type="match status" value="1"/>
</dbReference>
<proteinExistence type="inferred from homology"/>
<feature type="domain" description="Semialdehyde dehydrogenase NAD-binding" evidence="5">
    <location>
        <begin position="7"/>
        <end position="130"/>
    </location>
</feature>
<dbReference type="PIRSF" id="PIRSF000148">
    <property type="entry name" value="ASA_dh"/>
    <property type="match status" value="1"/>
</dbReference>
<evidence type="ECO:0000313" key="7">
    <source>
        <dbReference type="Proteomes" id="UP000000263"/>
    </source>
</evidence>
<name>A7NNU8_ROSCS</name>
<feature type="active site" description="Proton acceptor" evidence="4">
    <location>
        <position position="244"/>
    </location>
</feature>
<dbReference type="GO" id="GO:0050661">
    <property type="term" value="F:NADP binding"/>
    <property type="evidence" value="ECO:0007669"/>
    <property type="project" value="InterPro"/>
</dbReference>
<feature type="active site" description="Acyl-thioester intermediate" evidence="4">
    <location>
        <position position="149"/>
    </location>
</feature>
<sequence length="352" mass="37489">MTRKRIPVAILGATGAVGQRMVQLLENHPWFEIVVLTGSDRTIGRPYGELVRWILDTPIPERVANMVVQPTEEVADVAIALSALPTDVARAMEPRWAERTAVCSNASAYRAVADVPLIIPEVNPDQLALLERQRAQRGWKGCLVTNPNCATISAVMPLKPLHDAFGLQTAHISTLQAVSGAGYPGVASLDIIDNIIPNIADGGEEAKIEAEPRKLLGNVADGQVVEAQIAISAQVTRVPIIDGHTALIAASFAQKPSPEEALAVLEAFMPPEIVRHLPSSPERALIVHCNGDRPQPRRDRDAGRGMSASVGRVRACPVLDLRMVALSHNTIRGAAGGAILNAELLVASGIVS</sequence>
<comment type="similarity">
    <text evidence="1">Belongs to the aspartate-semialdehyde dehydrogenase family.</text>
</comment>
<dbReference type="Gene3D" id="3.30.360.10">
    <property type="entry name" value="Dihydrodipicolinate Reductase, domain 2"/>
    <property type="match status" value="1"/>
</dbReference>
<dbReference type="Proteomes" id="UP000000263">
    <property type="component" value="Chromosome"/>
</dbReference>
<dbReference type="HOGENOM" id="CLU_049966_1_0_0"/>
<dbReference type="InterPro" id="IPR012280">
    <property type="entry name" value="Semialdhyde_DH_dimer_dom"/>
</dbReference>
<evidence type="ECO:0000256" key="1">
    <source>
        <dbReference type="ARBA" id="ARBA00010584"/>
    </source>
</evidence>
<keyword evidence="7" id="KW-1185">Reference proteome</keyword>
<dbReference type="InterPro" id="IPR005676">
    <property type="entry name" value="Asp_semi-ald_DH_pep-lack"/>
</dbReference>